<evidence type="ECO:0000256" key="1">
    <source>
        <dbReference type="ARBA" id="ARBA00022737"/>
    </source>
</evidence>
<dbReference type="PROSITE" id="PS51125">
    <property type="entry name" value="NHL"/>
    <property type="match status" value="1"/>
</dbReference>
<dbReference type="Pfam" id="PF01436">
    <property type="entry name" value="NHL"/>
    <property type="match status" value="1"/>
</dbReference>
<dbReference type="InterPro" id="IPR011042">
    <property type="entry name" value="6-blade_b-propeller_TolB-like"/>
</dbReference>
<dbReference type="Gene3D" id="2.120.10.30">
    <property type="entry name" value="TolB, C-terminal domain"/>
    <property type="match status" value="1"/>
</dbReference>
<dbReference type="InterPro" id="IPR050952">
    <property type="entry name" value="TRIM-NHL_E3_ligases"/>
</dbReference>
<name>X0W863_9ZZZZ</name>
<dbReference type="PANTHER" id="PTHR24104:SF25">
    <property type="entry name" value="PROTEIN LIN-41"/>
    <property type="match status" value="1"/>
</dbReference>
<keyword evidence="1" id="KW-0677">Repeat</keyword>
<dbReference type="EMBL" id="BARS01030908">
    <property type="protein sequence ID" value="GAG26795.1"/>
    <property type="molecule type" value="Genomic_DNA"/>
</dbReference>
<dbReference type="InterPro" id="IPR001258">
    <property type="entry name" value="NHL_repeat"/>
</dbReference>
<evidence type="ECO:0008006" key="3">
    <source>
        <dbReference type="Google" id="ProtNLM"/>
    </source>
</evidence>
<reference evidence="2" key="1">
    <citation type="journal article" date="2014" name="Front. Microbiol.">
        <title>High frequency of phylogenetically diverse reductive dehalogenase-homologous genes in deep subseafloor sedimentary metagenomes.</title>
        <authorList>
            <person name="Kawai M."/>
            <person name="Futagami T."/>
            <person name="Toyoda A."/>
            <person name="Takaki Y."/>
            <person name="Nishi S."/>
            <person name="Hori S."/>
            <person name="Arai W."/>
            <person name="Tsubouchi T."/>
            <person name="Morono Y."/>
            <person name="Uchiyama I."/>
            <person name="Ito T."/>
            <person name="Fujiyama A."/>
            <person name="Inagaki F."/>
            <person name="Takami H."/>
        </authorList>
    </citation>
    <scope>NUCLEOTIDE SEQUENCE</scope>
    <source>
        <strain evidence="2">Expedition CK06-06</strain>
    </source>
</reference>
<evidence type="ECO:0000313" key="2">
    <source>
        <dbReference type="EMBL" id="GAG26795.1"/>
    </source>
</evidence>
<gene>
    <name evidence="2" type="ORF">S01H1_48142</name>
</gene>
<dbReference type="GO" id="GO:0000209">
    <property type="term" value="P:protein polyubiquitination"/>
    <property type="evidence" value="ECO:0007669"/>
    <property type="project" value="TreeGrafter"/>
</dbReference>
<feature type="non-terminal residue" evidence="2">
    <location>
        <position position="262"/>
    </location>
</feature>
<accession>X0W863</accession>
<organism evidence="2">
    <name type="scientific">marine sediment metagenome</name>
    <dbReference type="NCBI Taxonomy" id="412755"/>
    <lineage>
        <taxon>unclassified sequences</taxon>
        <taxon>metagenomes</taxon>
        <taxon>ecological metagenomes</taxon>
    </lineage>
</organism>
<dbReference type="PANTHER" id="PTHR24104">
    <property type="entry name" value="E3 UBIQUITIN-PROTEIN LIGASE NHLRC1-RELATED"/>
    <property type="match status" value="1"/>
</dbReference>
<sequence>NRDFAKSPNRVQLYDTNGQYVRTIMPFDPNYIKRRGLELYGPLNNRRVWRKAFPGGHLVPGMGMEGSVYNDTRCGVEQLETDPDGNLVLILNGGRTVMKVDRSGLPMRKSFERGYTASIPWPKKYGSILYSHLDHRTGQLYIADGGIRDPWDAAQQHPFVRQVLAEGVSPTWPAGLPANHAQIVARLNPDMTPSNTFYHEGRKRLTEPKYHLGVMRQKGADQGHFDGPKGIATDSEGNVVVADSGNDRIQVFRADGYYLATI</sequence>
<dbReference type="GO" id="GO:0061630">
    <property type="term" value="F:ubiquitin protein ligase activity"/>
    <property type="evidence" value="ECO:0007669"/>
    <property type="project" value="TreeGrafter"/>
</dbReference>
<dbReference type="GO" id="GO:0043161">
    <property type="term" value="P:proteasome-mediated ubiquitin-dependent protein catabolic process"/>
    <property type="evidence" value="ECO:0007669"/>
    <property type="project" value="TreeGrafter"/>
</dbReference>
<proteinExistence type="predicted"/>
<dbReference type="AlphaFoldDB" id="X0W863"/>
<protein>
    <recommendedName>
        <fullName evidence="3">SMP-30/Gluconolactonase/LRE-like region domain-containing protein</fullName>
    </recommendedName>
</protein>
<feature type="non-terminal residue" evidence="2">
    <location>
        <position position="1"/>
    </location>
</feature>
<dbReference type="GO" id="GO:0008270">
    <property type="term" value="F:zinc ion binding"/>
    <property type="evidence" value="ECO:0007669"/>
    <property type="project" value="UniProtKB-KW"/>
</dbReference>
<dbReference type="SUPFAM" id="SSF101898">
    <property type="entry name" value="NHL repeat"/>
    <property type="match status" value="1"/>
</dbReference>
<comment type="caution">
    <text evidence="2">The sequence shown here is derived from an EMBL/GenBank/DDBJ whole genome shotgun (WGS) entry which is preliminary data.</text>
</comment>